<dbReference type="Proteomes" id="UP000800096">
    <property type="component" value="Unassembled WGS sequence"/>
</dbReference>
<evidence type="ECO:0000313" key="5">
    <source>
        <dbReference type="Proteomes" id="UP000800096"/>
    </source>
</evidence>
<proteinExistence type="predicted"/>
<organism evidence="4 5">
    <name type="scientific">Ampelomyces quisqualis</name>
    <name type="common">Powdery mildew agent</name>
    <dbReference type="NCBI Taxonomy" id="50730"/>
    <lineage>
        <taxon>Eukaryota</taxon>
        <taxon>Fungi</taxon>
        <taxon>Dikarya</taxon>
        <taxon>Ascomycota</taxon>
        <taxon>Pezizomycotina</taxon>
        <taxon>Dothideomycetes</taxon>
        <taxon>Pleosporomycetidae</taxon>
        <taxon>Pleosporales</taxon>
        <taxon>Pleosporineae</taxon>
        <taxon>Phaeosphaeriaceae</taxon>
        <taxon>Ampelomyces</taxon>
    </lineage>
</organism>
<dbReference type="InterPro" id="IPR050268">
    <property type="entry name" value="NADH-dep_flavin_reductase"/>
</dbReference>
<evidence type="ECO:0000259" key="3">
    <source>
        <dbReference type="SMART" id="SM00903"/>
    </source>
</evidence>
<dbReference type="GO" id="GO:0010181">
    <property type="term" value="F:FMN binding"/>
    <property type="evidence" value="ECO:0007669"/>
    <property type="project" value="InterPro"/>
</dbReference>
<name>A0A6A5QY17_AMPQU</name>
<sequence length="790" mass="88118">MALSQRPASRFFAAFYRWNRHSQLQQACAYSSIYARHSSQLPLRPHARHLHANRLLYQQNQSQIPQDEESHVYEFLHNEENPAVQGSSDKAPMDFTPNEATPHPTDNPERADTDALKLQDDVRLVMRSVPSSVAVITVASYDTELKKNVPMGVAVSSLSTVSLNPPTITFNLKEPSKTLDAIRASGGSFRVHYPMANRGGATMVDLFSRGNHADAYGMRNKELNIVVSGSRSLAGSRQTSASRTPKIMGRFVRAAMECTVTQELSVADHVLLIAKVDAIENHEPRQQSIMYVNGSYVRRDGTKIIHHQGADALTRSTEDTWSVWDSDLFPGETERREYARRIKSMLKEDRALLRHSGRTHRKLEGSLPLSPSAWGINLTRLVDECRKESGLPVESPAHLHEIPVLSDFYGRLTPAARSRIIDRAKRLVKMNPQFLDLNFKALLQHLGISPSCRDLLPSDIAAPLRAEGLMGEFLPREGASSGEQTDHTLQYLEQVEHRLIEACAAMGHEQTASRLLEQIVTSIGEQQPIAVYFKKSRARLYAAAAPSLYSSSNIDIAGEVSPEEARVVMSRLVHKLQVDSFATFQRAIKLEPNELLRLVRVHPCISGFDVEFFLGKIYHLYTTTGRSSELNFRIQEMLKPGFASLVTWSSLEERVKSFVHNMPMQAMSWSIRDMLAAMGLAWGCVLDVPISANKQPLNNGHIVHTLVAKELKGLYGNSTDELNDAIATFLEKQYGFDVRSKLPSTSPAEAMTQSSSDDIRDAMLANRNVDVPRFRIRADPPPGPKGSVTT</sequence>
<dbReference type="AlphaFoldDB" id="A0A6A5QY17"/>
<dbReference type="EMBL" id="ML979132">
    <property type="protein sequence ID" value="KAF1920332.1"/>
    <property type="molecule type" value="Genomic_DNA"/>
</dbReference>
<evidence type="ECO:0000313" key="4">
    <source>
        <dbReference type="EMBL" id="KAF1920332.1"/>
    </source>
</evidence>
<dbReference type="Gene3D" id="2.30.110.10">
    <property type="entry name" value="Electron Transport, Fmn-binding Protein, Chain A"/>
    <property type="match status" value="1"/>
</dbReference>
<keyword evidence="5" id="KW-1185">Reference proteome</keyword>
<protein>
    <submittedName>
        <fullName evidence="4">Flavin reductase like domain-containing protein</fullName>
    </submittedName>
</protein>
<dbReference type="InterPro" id="IPR002563">
    <property type="entry name" value="Flavin_Rdtase-like_dom"/>
</dbReference>
<dbReference type="OrthoDB" id="2015405at2759"/>
<dbReference type="PANTHER" id="PTHR30466">
    <property type="entry name" value="FLAVIN REDUCTASE"/>
    <property type="match status" value="1"/>
</dbReference>
<dbReference type="SMART" id="SM00903">
    <property type="entry name" value="Flavin_Reduct"/>
    <property type="match status" value="1"/>
</dbReference>
<dbReference type="GO" id="GO:0042602">
    <property type="term" value="F:riboflavin reductase (NADPH) activity"/>
    <property type="evidence" value="ECO:0007669"/>
    <property type="project" value="TreeGrafter"/>
</dbReference>
<reference evidence="4" key="1">
    <citation type="journal article" date="2020" name="Stud. Mycol.">
        <title>101 Dothideomycetes genomes: a test case for predicting lifestyles and emergence of pathogens.</title>
        <authorList>
            <person name="Haridas S."/>
            <person name="Albert R."/>
            <person name="Binder M."/>
            <person name="Bloem J."/>
            <person name="Labutti K."/>
            <person name="Salamov A."/>
            <person name="Andreopoulos B."/>
            <person name="Baker S."/>
            <person name="Barry K."/>
            <person name="Bills G."/>
            <person name="Bluhm B."/>
            <person name="Cannon C."/>
            <person name="Castanera R."/>
            <person name="Culley D."/>
            <person name="Daum C."/>
            <person name="Ezra D."/>
            <person name="Gonzalez J."/>
            <person name="Henrissat B."/>
            <person name="Kuo A."/>
            <person name="Liang C."/>
            <person name="Lipzen A."/>
            <person name="Lutzoni F."/>
            <person name="Magnuson J."/>
            <person name="Mondo S."/>
            <person name="Nolan M."/>
            <person name="Ohm R."/>
            <person name="Pangilinan J."/>
            <person name="Park H.-J."/>
            <person name="Ramirez L."/>
            <person name="Alfaro M."/>
            <person name="Sun H."/>
            <person name="Tritt A."/>
            <person name="Yoshinaga Y."/>
            <person name="Zwiers L.-H."/>
            <person name="Turgeon B."/>
            <person name="Goodwin S."/>
            <person name="Spatafora J."/>
            <person name="Crous P."/>
            <person name="Grigoriev I."/>
        </authorList>
    </citation>
    <scope>NUCLEOTIDE SEQUENCE</scope>
    <source>
        <strain evidence="4">HMLAC05119</strain>
    </source>
</reference>
<keyword evidence="1" id="KW-0560">Oxidoreductase</keyword>
<dbReference type="PANTHER" id="PTHR30466:SF1">
    <property type="entry name" value="FMN REDUCTASE (NADH) RUTF"/>
    <property type="match status" value="1"/>
</dbReference>
<feature type="region of interest" description="Disordered" evidence="2">
    <location>
        <begin position="82"/>
        <end position="111"/>
    </location>
</feature>
<accession>A0A6A5QY17</accession>
<evidence type="ECO:0000256" key="2">
    <source>
        <dbReference type="SAM" id="MobiDB-lite"/>
    </source>
</evidence>
<gene>
    <name evidence="4" type="ORF">BDU57DRAFT_508584</name>
</gene>
<dbReference type="SUPFAM" id="SSF50475">
    <property type="entry name" value="FMN-binding split barrel"/>
    <property type="match status" value="1"/>
</dbReference>
<evidence type="ECO:0000256" key="1">
    <source>
        <dbReference type="ARBA" id="ARBA00023002"/>
    </source>
</evidence>
<dbReference type="InterPro" id="IPR012349">
    <property type="entry name" value="Split_barrel_FMN-bd"/>
</dbReference>
<feature type="domain" description="Flavin reductase like" evidence="3">
    <location>
        <begin position="126"/>
        <end position="298"/>
    </location>
</feature>
<dbReference type="Pfam" id="PF01613">
    <property type="entry name" value="Flavin_Reduct"/>
    <property type="match status" value="1"/>
</dbReference>